<organism evidence="2 3">
    <name type="scientific">Bifidobacterium lemurum</name>
    <dbReference type="NCBI Taxonomy" id="1603886"/>
    <lineage>
        <taxon>Bacteria</taxon>
        <taxon>Bacillati</taxon>
        <taxon>Actinomycetota</taxon>
        <taxon>Actinomycetes</taxon>
        <taxon>Bifidobacteriales</taxon>
        <taxon>Bifidobacteriaceae</taxon>
        <taxon>Bifidobacterium</taxon>
    </lineage>
</organism>
<protein>
    <submittedName>
        <fullName evidence="2">Integrase</fullName>
    </submittedName>
</protein>
<dbReference type="GO" id="GO:0015074">
    <property type="term" value="P:DNA integration"/>
    <property type="evidence" value="ECO:0007669"/>
    <property type="project" value="InterPro"/>
</dbReference>
<accession>A0A261FG88</accession>
<dbReference type="Proteomes" id="UP000216352">
    <property type="component" value="Unassembled WGS sequence"/>
</dbReference>
<dbReference type="PROSITE" id="PS50994">
    <property type="entry name" value="INTEGRASE"/>
    <property type="match status" value="1"/>
</dbReference>
<reference evidence="2 3" key="1">
    <citation type="journal article" date="2017" name="BMC Genomics">
        <title>Comparative genomic and phylogenomic analyses of the Bifidobacteriaceae family.</title>
        <authorList>
            <person name="Lugli G.A."/>
            <person name="Milani C."/>
            <person name="Turroni F."/>
            <person name="Duranti S."/>
            <person name="Mancabelli L."/>
            <person name="Mangifesta M."/>
            <person name="Ferrario C."/>
            <person name="Modesto M."/>
            <person name="Mattarelli P."/>
            <person name="Jiri K."/>
            <person name="van Sinderen D."/>
            <person name="Ventura M."/>
        </authorList>
    </citation>
    <scope>NUCLEOTIDE SEQUENCE [LARGE SCALE GENOMIC DNA]</scope>
    <source>
        <strain evidence="2 3">DSM 28807</strain>
    </source>
</reference>
<dbReference type="Gene3D" id="3.30.420.10">
    <property type="entry name" value="Ribonuclease H-like superfamily/Ribonuclease H"/>
    <property type="match status" value="1"/>
</dbReference>
<dbReference type="GO" id="GO:0003676">
    <property type="term" value="F:nucleic acid binding"/>
    <property type="evidence" value="ECO:0007669"/>
    <property type="project" value="InterPro"/>
</dbReference>
<dbReference type="OrthoDB" id="2370461at2"/>
<dbReference type="Pfam" id="PF00665">
    <property type="entry name" value="rve"/>
    <property type="match status" value="1"/>
</dbReference>
<evidence type="ECO:0000313" key="3">
    <source>
        <dbReference type="Proteomes" id="UP000216352"/>
    </source>
</evidence>
<proteinExistence type="predicted"/>
<evidence type="ECO:0000313" key="2">
    <source>
        <dbReference type="EMBL" id="OZG58152.1"/>
    </source>
</evidence>
<dbReference type="EMBL" id="MWWX01000032">
    <property type="protein sequence ID" value="OZG58152.1"/>
    <property type="molecule type" value="Genomic_DNA"/>
</dbReference>
<dbReference type="InterPro" id="IPR012337">
    <property type="entry name" value="RNaseH-like_sf"/>
</dbReference>
<comment type="caution">
    <text evidence="2">The sequence shown here is derived from an EMBL/GenBank/DDBJ whole genome shotgun (WGS) entry which is preliminary data.</text>
</comment>
<dbReference type="InterPro" id="IPR036397">
    <property type="entry name" value="RNaseH_sf"/>
</dbReference>
<dbReference type="SUPFAM" id="SSF53098">
    <property type="entry name" value="Ribonuclease H-like"/>
    <property type="match status" value="1"/>
</dbReference>
<feature type="domain" description="Integrase catalytic" evidence="1">
    <location>
        <begin position="168"/>
        <end position="328"/>
    </location>
</feature>
<gene>
    <name evidence="2" type="ORF">BLEM_2316</name>
</gene>
<dbReference type="STRING" id="1603886.GCA_001895165_02331"/>
<dbReference type="AlphaFoldDB" id="A0A261FG88"/>
<name>A0A261FG88_9BIFI</name>
<keyword evidence="3" id="KW-1185">Reference proteome</keyword>
<evidence type="ECO:0000259" key="1">
    <source>
        <dbReference type="PROSITE" id="PS50994"/>
    </source>
</evidence>
<sequence>MEGRLDMATRKRLTNRFKAEYAKGDKKQKGEILDRLEAVGMGRSTARRLLTQAEREKPVKGAARGRRPKYDAGAQRLLERLWLLMGMPCGPYMKAMFDQWIPALLANGELDGIDGDALDQVLAMSPSTIDRRLRPLKQAAMPKGASLTRPAAEHMRNSIRIRKCTDETIRVPGLAEADTVAHCGPSMKGEFARTLTMVDYATNWTVNVTARNNAKSNIKAAVATALPLFPFPVTCFDSDNGVEFINDELVDWLLEQDIEQTRSRPYRKNDQATVESRNNHVVRKYAFHWRYDTAQQRELLNRLWAKTYVLLNLFTPTRKPVRVDQGRDGRRKTVYDEPRTPWARVLEHDAADRAAGGGGYVVDDARRRIEGIIAATNPARLNREIAVIQDELERVSRDRTEAMARRAGLDMGYLGKAIERMRADAGQNDK</sequence>
<dbReference type="InterPro" id="IPR001584">
    <property type="entry name" value="Integrase_cat-core"/>
</dbReference>